<reference evidence="2 4" key="4">
    <citation type="submission" date="2022-12" db="EMBL/GenBank/DDBJ databases">
        <title>Genome analysis and biological profiling of marine Salinicoccus roseus MOSEL-ME25.</title>
        <authorList>
            <person name="Mirza F.T."/>
            <person name="Xie Y."/>
            <person name="Shinwari Z.K."/>
        </authorList>
    </citation>
    <scope>NUCLEOTIDE SEQUENCE [LARGE SCALE GENOMIC DNA]</scope>
    <source>
        <strain evidence="2 4">MOSEL-ME25</strain>
    </source>
</reference>
<evidence type="ECO:0008006" key="5">
    <source>
        <dbReference type="Google" id="ProtNLM"/>
    </source>
</evidence>
<evidence type="ECO:0000313" key="2">
    <source>
        <dbReference type="EMBL" id="MDB0580166.1"/>
    </source>
</evidence>
<dbReference type="PANTHER" id="PTHR38733">
    <property type="entry name" value="PROTEIN MCRC"/>
    <property type="match status" value="1"/>
</dbReference>
<gene>
    <name evidence="2" type="ORF">F7P68_0006465</name>
    <name evidence="1" type="ORF">SN16_05125</name>
</gene>
<name>A0A0C2DLQ3_9STAP</name>
<keyword evidence="4" id="KW-1185">Reference proteome</keyword>
<dbReference type="InterPro" id="IPR019292">
    <property type="entry name" value="McrC"/>
</dbReference>
<comment type="caution">
    <text evidence="1">The sequence shown here is derived from an EMBL/GenBank/DDBJ whole genome shotgun (WGS) entry which is preliminary data.</text>
</comment>
<evidence type="ECO:0000313" key="1">
    <source>
        <dbReference type="EMBL" id="KIH70943.1"/>
    </source>
</evidence>
<reference evidence="1 3" key="1">
    <citation type="submission" date="2015-01" db="EMBL/GenBank/DDBJ databases">
        <title>Genome sequences of high lactate-tolerant strain Salinicoccus roseus W12 with industrial interest.</title>
        <authorList>
            <person name="Wang H."/>
            <person name="Yu B."/>
        </authorList>
    </citation>
    <scope>NUCLEOTIDE SEQUENCE [LARGE SCALE GENOMIC DNA]</scope>
    <source>
        <strain evidence="1 3">W12</strain>
    </source>
</reference>
<dbReference type="Proteomes" id="UP000527860">
    <property type="component" value="Unassembled WGS sequence"/>
</dbReference>
<dbReference type="EMBL" id="JXII01000004">
    <property type="protein sequence ID" value="KIH70943.1"/>
    <property type="molecule type" value="Genomic_DNA"/>
</dbReference>
<reference evidence="2" key="3">
    <citation type="submission" date="2020-04" db="EMBL/GenBank/DDBJ databases">
        <authorList>
            <person name="Tanveer F."/>
            <person name="Xie Y."/>
            <person name="Shinwari Z.K."/>
        </authorList>
    </citation>
    <scope>NUCLEOTIDE SEQUENCE</scope>
    <source>
        <strain evidence="2">MOSEL-ME25</strain>
    </source>
</reference>
<dbReference type="OrthoDB" id="9786961at2"/>
<dbReference type="EMBL" id="JABEVU030000001">
    <property type="protein sequence ID" value="MDB0580166.1"/>
    <property type="molecule type" value="Genomic_DNA"/>
</dbReference>
<dbReference type="Proteomes" id="UP000031546">
    <property type="component" value="Unassembled WGS sequence"/>
</dbReference>
<sequence length="422" mass="49918">MKVIDVIENNKIIVEEDLLKKNDDFINTEKFNKSLYSVTLNPKGIEITAGNNIGLIPITSKLSLNVKPKIPIQNFIYLLMTSSKEVKIFSDFYRSYNKLSSFNNLIDLLTNTFLNHLRIIEKEGIYKGTVKRVENSSAIKGKVLFKENLYQNTFKNTDYKVVHTYEELDRNILPNQLIKLTLEHLFHHYKNLNYKDVHLLKEMDYFRDIFSRVTYNSNLYGITKSEFNNLQNSIPTVRDYYLGALEICYFIINRASFDFESNRLHSQVSLPSIYIDMEDVFERYLLNSLNEIKKNIDDSIYLYKGKKNLFDDMTKPDIEPDIVVERNNKLICLADAKYKAIKPTREDFFQMISYLSSYNCDIGIFILPKNENLTFEYLGELQNKHLYVYRIKLDNEEVKCFRDEEEKLFKFLIDPNFERNHS</sequence>
<dbReference type="Pfam" id="PF10117">
    <property type="entry name" value="McrBC"/>
    <property type="match status" value="1"/>
</dbReference>
<dbReference type="RefSeq" id="WP_040105544.1">
    <property type="nucleotide sequence ID" value="NZ_JABEVU030000001.1"/>
</dbReference>
<dbReference type="PANTHER" id="PTHR38733:SF1">
    <property type="entry name" value="TYPE IV METHYL-DIRECTED RESTRICTION ENZYME ECOKMCRBC"/>
    <property type="match status" value="1"/>
</dbReference>
<dbReference type="AlphaFoldDB" id="A0A0C2DLQ3"/>
<evidence type="ECO:0000313" key="4">
    <source>
        <dbReference type="Proteomes" id="UP000527860"/>
    </source>
</evidence>
<dbReference type="GeneID" id="77844930"/>
<evidence type="ECO:0000313" key="3">
    <source>
        <dbReference type="Proteomes" id="UP000031546"/>
    </source>
</evidence>
<protein>
    <recommendedName>
        <fullName evidence="5">Restriction endonuclease</fullName>
    </recommendedName>
</protein>
<organism evidence="1 3">
    <name type="scientific">Salinicoccus roseus</name>
    <dbReference type="NCBI Taxonomy" id="45670"/>
    <lineage>
        <taxon>Bacteria</taxon>
        <taxon>Bacillati</taxon>
        <taxon>Bacillota</taxon>
        <taxon>Bacilli</taxon>
        <taxon>Bacillales</taxon>
        <taxon>Staphylococcaceae</taxon>
        <taxon>Salinicoccus</taxon>
    </lineage>
</organism>
<accession>A0A0C2DLQ3</accession>
<dbReference type="STRING" id="45670.SN16_05125"/>
<proteinExistence type="predicted"/>
<reference evidence="4" key="2">
    <citation type="submission" date="2020-04" db="EMBL/GenBank/DDBJ databases">
        <title>Genome analysis and biological profiling of marine Cellulosimicrobium funkei MOSEL-ME6.</title>
        <authorList>
            <person name="Tanveer F."/>
            <person name="Xie Y."/>
            <person name="Shinwari Z.K."/>
        </authorList>
    </citation>
    <scope>NUCLEOTIDE SEQUENCE [LARGE SCALE GENOMIC DNA]</scope>
    <source>
        <strain evidence="4">MOSEL-ME25</strain>
    </source>
</reference>